<dbReference type="AlphaFoldDB" id="A0A225MG25"/>
<dbReference type="EC" id="1.2.7.8" evidence="6"/>
<dbReference type="InterPro" id="IPR051457">
    <property type="entry name" value="2-oxoacid:Fd_oxidoreductase"/>
</dbReference>
<dbReference type="NCBIfam" id="NF009589">
    <property type="entry name" value="PRK13030.1"/>
    <property type="match status" value="1"/>
</dbReference>
<name>A0A225MG25_9BURK</name>
<dbReference type="InterPro" id="IPR046667">
    <property type="entry name" value="DUF6537"/>
</dbReference>
<evidence type="ECO:0000313" key="7">
    <source>
        <dbReference type="Proteomes" id="UP000214603"/>
    </source>
</evidence>
<dbReference type="Pfam" id="PF01558">
    <property type="entry name" value="POR"/>
    <property type="match status" value="1"/>
</dbReference>
<evidence type="ECO:0000259" key="4">
    <source>
        <dbReference type="Pfam" id="PF02775"/>
    </source>
</evidence>
<dbReference type="CDD" id="cd07034">
    <property type="entry name" value="TPP_PYR_PFOR_IOR-alpha_like"/>
    <property type="match status" value="1"/>
</dbReference>
<evidence type="ECO:0000313" key="6">
    <source>
        <dbReference type="EMBL" id="OWT60204.1"/>
    </source>
</evidence>
<dbReference type="CDD" id="cd02008">
    <property type="entry name" value="TPP_IOR_alpha"/>
    <property type="match status" value="1"/>
</dbReference>
<dbReference type="Proteomes" id="UP000214603">
    <property type="component" value="Unassembled WGS sequence"/>
</dbReference>
<dbReference type="InterPro" id="IPR019752">
    <property type="entry name" value="Pyrv/ketoisovalerate_OxRed_cat"/>
</dbReference>
<evidence type="ECO:0000256" key="2">
    <source>
        <dbReference type="SAM" id="MobiDB-lite"/>
    </source>
</evidence>
<feature type="domain" description="Pyruvate/ketoisovalerate oxidoreductase catalytic" evidence="3">
    <location>
        <begin position="753"/>
        <end position="939"/>
    </location>
</feature>
<dbReference type="InterPro" id="IPR029061">
    <property type="entry name" value="THDP-binding"/>
</dbReference>
<dbReference type="GO" id="GO:0030976">
    <property type="term" value="F:thiamine pyrophosphate binding"/>
    <property type="evidence" value="ECO:0007669"/>
    <property type="project" value="InterPro"/>
</dbReference>
<feature type="domain" description="DUF6537" evidence="5">
    <location>
        <begin position="994"/>
        <end position="1198"/>
    </location>
</feature>
<dbReference type="EMBL" id="NJIH01000006">
    <property type="protein sequence ID" value="OWT60204.1"/>
    <property type="molecule type" value="Genomic_DNA"/>
</dbReference>
<dbReference type="GO" id="GO:0043805">
    <property type="term" value="F:indolepyruvate ferredoxin oxidoreductase activity"/>
    <property type="evidence" value="ECO:0007669"/>
    <property type="project" value="UniProtKB-EC"/>
</dbReference>
<keyword evidence="7" id="KW-1185">Reference proteome</keyword>
<gene>
    <name evidence="6" type="ORF">CEY11_11105</name>
</gene>
<dbReference type="GO" id="GO:0045333">
    <property type="term" value="P:cellular respiration"/>
    <property type="evidence" value="ECO:0007669"/>
    <property type="project" value="UniProtKB-ARBA"/>
</dbReference>
<dbReference type="Pfam" id="PF20169">
    <property type="entry name" value="DUF6537"/>
    <property type="match status" value="1"/>
</dbReference>
<keyword evidence="6" id="KW-0670">Pyruvate</keyword>
<dbReference type="InterPro" id="IPR002880">
    <property type="entry name" value="Pyrv_Fd/Flavodoxin_OxRdtase_N"/>
</dbReference>
<proteinExistence type="predicted"/>
<accession>A0A225MG25</accession>
<dbReference type="InterPro" id="IPR011766">
    <property type="entry name" value="TPP_enzyme_TPP-bd"/>
</dbReference>
<feature type="domain" description="Thiamine pyrophosphate enzyme TPP-binding" evidence="4">
    <location>
        <begin position="477"/>
        <end position="604"/>
    </location>
</feature>
<reference evidence="7" key="1">
    <citation type="submission" date="2017-06" db="EMBL/GenBank/DDBJ databases">
        <title>Herbaspirillum phytohormonus sp. nov., isolated from the root nodule of Robinia pseudoacacia in lead-zinc mine.</title>
        <authorList>
            <person name="Fan M."/>
            <person name="Lin Y."/>
        </authorList>
    </citation>
    <scope>NUCLEOTIDE SEQUENCE [LARGE SCALE GENOMIC DNA]</scope>
    <source>
        <strain evidence="7">SC-089</strain>
    </source>
</reference>
<dbReference type="Pfam" id="PF02775">
    <property type="entry name" value="TPP_enzyme_C"/>
    <property type="match status" value="1"/>
</dbReference>
<evidence type="ECO:0000259" key="5">
    <source>
        <dbReference type="Pfam" id="PF20169"/>
    </source>
</evidence>
<dbReference type="SUPFAM" id="SSF52518">
    <property type="entry name" value="Thiamin diphosphate-binding fold (THDP-binding)"/>
    <property type="match status" value="2"/>
</dbReference>
<evidence type="ECO:0000259" key="3">
    <source>
        <dbReference type="Pfam" id="PF01558"/>
    </source>
</evidence>
<dbReference type="PANTHER" id="PTHR48084">
    <property type="entry name" value="2-OXOGLUTARATE OXIDOREDUCTASE SUBUNIT KORB-RELATED"/>
    <property type="match status" value="1"/>
</dbReference>
<keyword evidence="1 6" id="KW-0560">Oxidoreductase</keyword>
<feature type="region of interest" description="Disordered" evidence="2">
    <location>
        <begin position="956"/>
        <end position="982"/>
    </location>
</feature>
<protein>
    <submittedName>
        <fullName evidence="6">Indolepyruvate ferredoxin oxidoreductase</fullName>
        <ecNumber evidence="6">1.2.7.8</ecNumber>
    </submittedName>
</protein>
<dbReference type="PANTHER" id="PTHR48084:SF3">
    <property type="entry name" value="SUBUNIT OF PYRUVATE:FLAVODOXIN OXIDOREDUCTASE"/>
    <property type="match status" value="1"/>
</dbReference>
<evidence type="ECO:0000256" key="1">
    <source>
        <dbReference type="ARBA" id="ARBA00023002"/>
    </source>
</evidence>
<dbReference type="Gene3D" id="3.40.50.970">
    <property type="match status" value="2"/>
</dbReference>
<comment type="caution">
    <text evidence="6">The sequence shown here is derived from an EMBL/GenBank/DDBJ whole genome shotgun (WGS) entry which is preliminary data.</text>
</comment>
<dbReference type="NCBIfam" id="NF009588">
    <property type="entry name" value="PRK13029.1"/>
    <property type="match status" value="1"/>
</dbReference>
<organism evidence="6 7">
    <name type="scientific">Candidimonas nitroreducens</name>
    <dbReference type="NCBI Taxonomy" id="683354"/>
    <lineage>
        <taxon>Bacteria</taxon>
        <taxon>Pseudomonadati</taxon>
        <taxon>Pseudomonadota</taxon>
        <taxon>Betaproteobacteria</taxon>
        <taxon>Burkholderiales</taxon>
        <taxon>Alcaligenaceae</taxon>
        <taxon>Candidimonas</taxon>
    </lineage>
</organism>
<dbReference type="SUPFAM" id="SSF53323">
    <property type="entry name" value="Pyruvate-ferredoxin oxidoreductase, PFOR, domain III"/>
    <property type="match status" value="1"/>
</dbReference>
<dbReference type="Gene3D" id="3.40.920.10">
    <property type="entry name" value="Pyruvate-ferredoxin oxidoreductase, PFOR, domain III"/>
    <property type="match status" value="1"/>
</dbReference>
<dbReference type="InterPro" id="IPR002869">
    <property type="entry name" value="Pyrv_flavodox_OxRed_cen"/>
</dbReference>
<dbReference type="OrthoDB" id="9803617at2"/>
<dbReference type="GO" id="GO:0044281">
    <property type="term" value="P:small molecule metabolic process"/>
    <property type="evidence" value="ECO:0007669"/>
    <property type="project" value="UniProtKB-ARBA"/>
</dbReference>
<dbReference type="RefSeq" id="WP_088603461.1">
    <property type="nucleotide sequence ID" value="NZ_NJIH01000006.1"/>
</dbReference>
<sequence>MNAPLDPALQAALAKASLDDKYTIEQGRAYLSGTQALVRLPMLQKLRDKRAGLNTAGFISGYRGSPLGGLDLALWKAKQHLVENDIVFQPGLNEDLAATAVWGTQQVSLYPDATRDGVFGMWYGKGPGVDRSMDVLKHANSAGTSRHGGVLLLAGDDHAAKSSTVAHQSEHVFQAAGLPVLYPSNVQEYLDYGLHGWAMSRYSSLWVAMKCVTDVVESTASVDIDPDRAQVVIPTDFILPPEGLGIRWPDPPLAQEARLMNYKWYAALAYVRANRLNRIVIDAPRARLGIMTAGKAYLDTRQALADLGLDERTCAQIGIRLLKVGCVWPLNAQDAREFATGLEEILVIEEKRQILEYALKEELYNWRDDVRPKVYGKFDEKDNAGGEWSVPRGNWLLPAQGELSPALIAKAIARRLDRAALPDEIRARVAARMAIIEAKENELRRPAPAAERKPWFCSGCPHNTSTRVPEGSRAMAGIGCHYMTIWMDRNTETFSHMGGEGAAWIGQQPFTREKHVFVNLGDGTYFHSGILAIRAAVAARSNITYKILYNDAVAMTGGQPVDGVLKVTDVIAQVHAEGVARIVVVTDEPEKYRGVALAGNAPVYHRRELDRVQRELREVEGTTVLVYDQTCATEKRRRRKRGAYPDPARRAFINDAVCEGCGDCSATSNCLSVEPLETPQGTKRKINQSSCNKDFSCVDGFCPSFVTAEGAQLRKPGGQTQAHGVQGPQGEPLPLPELPALHKAYGILVTGIGGTGVVTIGGLLGMAAHLENKGVTVLDMAGLAQKGGAVLSHVQIAAAPQDIHATRIAMGEAEVILGCDSIVSTSAEVLSKVRQGVTRAAINSAGLPTADIIHNPKWQYPAAATEQELKAAIGGDCEFLDAGALALELLGDAIYTNPLMLGYAWQKGWIPLSYESLRRAIELNGVTVDKNLAAFEWGRAAAHRGAAALAAMRGPADLGQTDRGPADRGSAGRAPAERDPADKGARIVALPETLDALIERKRLMLTAYQNAAYAARYTEAVAQVRRRETGLAGQASLPLTRAVAVNLAKLMAYKDEYEVARLYTEPAFMDKLRAQFEGEPGKDYTLRFHLAPPLLARRDAAGHLVKRPYGPWMMTAFRLLARLKGLRGTALDVFGKTEERRHERQLVQDYLELAGEFARGVDERNIAVALELARLPDDIRGFGHVKERNLQAAQTRRAELLRQYREPGLRSKAA</sequence>